<feature type="region of interest" description="Disordered" evidence="1">
    <location>
        <begin position="1"/>
        <end position="31"/>
    </location>
</feature>
<evidence type="ECO:0000313" key="2">
    <source>
        <dbReference type="EMBL" id="NOJ77035.1"/>
    </source>
</evidence>
<accession>A0A7Y4IE65</accession>
<dbReference type="RefSeq" id="WP_171439583.1">
    <property type="nucleotide sequence ID" value="NZ_JABFNS010000106.1"/>
</dbReference>
<comment type="caution">
    <text evidence="2">The sequence shown here is derived from an EMBL/GenBank/DDBJ whole genome shotgun (WGS) entry which is preliminary data.</text>
</comment>
<name>A0A7Y4IE65_MYXXA</name>
<dbReference type="EMBL" id="JABFNT010000004">
    <property type="protein sequence ID" value="NOJ77035.1"/>
    <property type="molecule type" value="Genomic_DNA"/>
</dbReference>
<feature type="region of interest" description="Disordered" evidence="1">
    <location>
        <begin position="142"/>
        <end position="173"/>
    </location>
</feature>
<organism evidence="2 3">
    <name type="scientific">Myxococcus xanthus</name>
    <dbReference type="NCBI Taxonomy" id="34"/>
    <lineage>
        <taxon>Bacteria</taxon>
        <taxon>Pseudomonadati</taxon>
        <taxon>Myxococcota</taxon>
        <taxon>Myxococcia</taxon>
        <taxon>Myxococcales</taxon>
        <taxon>Cystobacterineae</taxon>
        <taxon>Myxococcaceae</taxon>
        <taxon>Myxococcus</taxon>
    </lineage>
</organism>
<feature type="compositionally biased region" description="Basic and acidic residues" evidence="1">
    <location>
        <begin position="142"/>
        <end position="153"/>
    </location>
</feature>
<evidence type="ECO:0000256" key="1">
    <source>
        <dbReference type="SAM" id="MobiDB-lite"/>
    </source>
</evidence>
<sequence>MRPEDLITRAPTAEAVARETQQLPTPSDEAQEALRQTLDAAARPPAPAPWPALLQEARGKMDSRYVEPATSHRGGLTGTALVLAKRAFRLTFQPFINEVLRKQVEFNESILDALATLHDVQREQARAQAAWRKELERRLAKLEATDTHTDPVKMEQQAPTPAASSKRTRKRGR</sequence>
<protein>
    <submittedName>
        <fullName evidence="2">Uncharacterized protein</fullName>
    </submittedName>
</protein>
<evidence type="ECO:0000313" key="3">
    <source>
        <dbReference type="Proteomes" id="UP000533080"/>
    </source>
</evidence>
<dbReference type="AlphaFoldDB" id="A0A7Y4IE65"/>
<reference evidence="2 3" key="1">
    <citation type="submission" date="2020-05" db="EMBL/GenBank/DDBJ databases">
        <authorList>
            <person name="Whitworth D."/>
        </authorList>
    </citation>
    <scope>NUCLEOTIDE SEQUENCE [LARGE SCALE GENOMIC DNA]</scope>
    <source>
        <strain evidence="2 3">AM005</strain>
    </source>
</reference>
<gene>
    <name evidence="2" type="ORF">HNV28_01420</name>
</gene>
<proteinExistence type="predicted"/>
<dbReference type="Proteomes" id="UP000533080">
    <property type="component" value="Unassembled WGS sequence"/>
</dbReference>